<comment type="subcellular location">
    <subcellularLocation>
        <location evidence="1">Cell membrane</location>
        <topology evidence="1">Multi-pass membrane protein</topology>
    </subcellularLocation>
</comment>
<feature type="compositionally biased region" description="Low complexity" evidence="6">
    <location>
        <begin position="407"/>
        <end position="418"/>
    </location>
</feature>
<dbReference type="PANTHER" id="PTHR43124">
    <property type="entry name" value="PURINE EFFLUX PUMP PBUE"/>
    <property type="match status" value="1"/>
</dbReference>
<feature type="region of interest" description="Disordered" evidence="6">
    <location>
        <begin position="392"/>
        <end position="432"/>
    </location>
</feature>
<dbReference type="InterPro" id="IPR050189">
    <property type="entry name" value="MFS_Efflux_Transporters"/>
</dbReference>
<dbReference type="InterPro" id="IPR011701">
    <property type="entry name" value="MFS"/>
</dbReference>
<feature type="transmembrane region" description="Helical" evidence="7">
    <location>
        <begin position="12"/>
        <end position="31"/>
    </location>
</feature>
<feature type="transmembrane region" description="Helical" evidence="7">
    <location>
        <begin position="83"/>
        <end position="102"/>
    </location>
</feature>
<feature type="transmembrane region" description="Helical" evidence="7">
    <location>
        <begin position="208"/>
        <end position="230"/>
    </location>
</feature>
<dbReference type="PANTHER" id="PTHR43124:SF3">
    <property type="entry name" value="CHLORAMPHENICOL EFFLUX PUMP RV0191"/>
    <property type="match status" value="1"/>
</dbReference>
<feature type="transmembrane region" description="Helical" evidence="7">
    <location>
        <begin position="364"/>
        <end position="384"/>
    </location>
</feature>
<evidence type="ECO:0000313" key="9">
    <source>
        <dbReference type="EMBL" id="CAA0100816.1"/>
    </source>
</evidence>
<feature type="transmembrane region" description="Helical" evidence="7">
    <location>
        <begin position="300"/>
        <end position="325"/>
    </location>
</feature>
<dbReference type="PROSITE" id="PS50850">
    <property type="entry name" value="MFS"/>
    <property type="match status" value="1"/>
</dbReference>
<evidence type="ECO:0000256" key="1">
    <source>
        <dbReference type="ARBA" id="ARBA00004651"/>
    </source>
</evidence>
<feature type="transmembrane region" description="Helical" evidence="7">
    <location>
        <begin position="250"/>
        <end position="270"/>
    </location>
</feature>
<dbReference type="Proteomes" id="UP000433050">
    <property type="component" value="Unassembled WGS sequence"/>
</dbReference>
<dbReference type="GO" id="GO:0022857">
    <property type="term" value="F:transmembrane transporter activity"/>
    <property type="evidence" value="ECO:0007669"/>
    <property type="project" value="InterPro"/>
</dbReference>
<feature type="transmembrane region" description="Helical" evidence="7">
    <location>
        <begin position="51"/>
        <end position="71"/>
    </location>
</feature>
<dbReference type="RefSeq" id="WP_159599357.1">
    <property type="nucleotide sequence ID" value="NZ_CACSAS010000001.1"/>
</dbReference>
<dbReference type="GO" id="GO:0005886">
    <property type="term" value="C:plasma membrane"/>
    <property type="evidence" value="ECO:0007669"/>
    <property type="project" value="UniProtKB-SubCell"/>
</dbReference>
<dbReference type="CDD" id="cd17324">
    <property type="entry name" value="MFS_NepI_like"/>
    <property type="match status" value="1"/>
</dbReference>
<keyword evidence="3 7" id="KW-0812">Transmembrane</keyword>
<evidence type="ECO:0000256" key="7">
    <source>
        <dbReference type="SAM" id="Phobius"/>
    </source>
</evidence>
<dbReference type="SUPFAM" id="SSF103473">
    <property type="entry name" value="MFS general substrate transporter"/>
    <property type="match status" value="1"/>
</dbReference>
<dbReference type="Gene3D" id="1.20.1250.20">
    <property type="entry name" value="MFS general substrate transporter like domains"/>
    <property type="match status" value="1"/>
</dbReference>
<evidence type="ECO:0000256" key="6">
    <source>
        <dbReference type="SAM" id="MobiDB-lite"/>
    </source>
</evidence>
<accession>A0A5S9PAZ5</accession>
<dbReference type="EMBL" id="CACSAS010000001">
    <property type="protein sequence ID" value="CAA0100816.1"/>
    <property type="molecule type" value="Genomic_DNA"/>
</dbReference>
<proteinExistence type="predicted"/>
<dbReference type="InterPro" id="IPR036259">
    <property type="entry name" value="MFS_trans_sf"/>
</dbReference>
<feature type="transmembrane region" description="Helical" evidence="7">
    <location>
        <begin position="167"/>
        <end position="188"/>
    </location>
</feature>
<keyword evidence="2" id="KW-1003">Cell membrane</keyword>
<evidence type="ECO:0000256" key="2">
    <source>
        <dbReference type="ARBA" id="ARBA00022475"/>
    </source>
</evidence>
<keyword evidence="4 7" id="KW-1133">Transmembrane helix</keyword>
<evidence type="ECO:0000313" key="10">
    <source>
        <dbReference type="Proteomes" id="UP000433050"/>
    </source>
</evidence>
<feature type="transmembrane region" description="Helical" evidence="7">
    <location>
        <begin position="108"/>
        <end position="129"/>
    </location>
</feature>
<evidence type="ECO:0000256" key="5">
    <source>
        <dbReference type="ARBA" id="ARBA00023136"/>
    </source>
</evidence>
<evidence type="ECO:0000256" key="4">
    <source>
        <dbReference type="ARBA" id="ARBA00022989"/>
    </source>
</evidence>
<keyword evidence="5 7" id="KW-0472">Membrane</keyword>
<protein>
    <submittedName>
        <fullName evidence="9">Sugar efflux transporter</fullName>
    </submittedName>
</protein>
<evidence type="ECO:0000259" key="8">
    <source>
        <dbReference type="PROSITE" id="PS50850"/>
    </source>
</evidence>
<dbReference type="Pfam" id="PF07690">
    <property type="entry name" value="MFS_1"/>
    <property type="match status" value="1"/>
</dbReference>
<name>A0A5S9PAZ5_9HYPH</name>
<organism evidence="9 10">
    <name type="scientific">Starkeya nomas</name>
    <dbReference type="NCBI Taxonomy" id="2666134"/>
    <lineage>
        <taxon>Bacteria</taxon>
        <taxon>Pseudomonadati</taxon>
        <taxon>Pseudomonadota</taxon>
        <taxon>Alphaproteobacteria</taxon>
        <taxon>Hyphomicrobiales</taxon>
        <taxon>Xanthobacteraceae</taxon>
        <taxon>Starkeya</taxon>
    </lineage>
</organism>
<feature type="transmembrane region" description="Helical" evidence="7">
    <location>
        <begin position="277"/>
        <end position="294"/>
    </location>
</feature>
<evidence type="ECO:0000256" key="3">
    <source>
        <dbReference type="ARBA" id="ARBA00022692"/>
    </source>
</evidence>
<keyword evidence="10" id="KW-1185">Reference proteome</keyword>
<dbReference type="AlphaFoldDB" id="A0A5S9PAZ5"/>
<sequence length="432" mass="43791">MNGATTAAEIRRFPLAGLLALATAGFITILTEALPAGLLPQIGAGLAVSEALAGQLVTVYAGGSLVAAIPLTAATQGMRRRPLLLVAIGGFAVANTVTALSADYVLTMLARFIAGVSAGLLWALLAGYAARMVPGHLKGRAIAVAMVGTPLALSLGVPAGTFLGTAIGWRACFGLMSGLTLLLVIWVLAKVPDFPGQAAGQRHSLGAVFGMAGVRPVLFVTLAFVLAHNILYTYIAPFLAAARMAERTDLVLLIFGVTSVIGISIVGALVDRRLRSLTLASIALFVLSALTLGIRPDAPAAIYVATGVWGLAFGGAATLFQTALAKTAGNAADVAQSMLVTAWNTAIAGGGIIGGLLLEKIGVQVFSPALLCLLVPSFIVAWAARQGFPADTAPRPAGFSPPPAAGPVPRDGGPDAPGHPASSTGPRERSRC</sequence>
<feature type="transmembrane region" description="Helical" evidence="7">
    <location>
        <begin position="337"/>
        <end position="358"/>
    </location>
</feature>
<dbReference type="InterPro" id="IPR020846">
    <property type="entry name" value="MFS_dom"/>
</dbReference>
<gene>
    <name evidence="9" type="primary">sotB</name>
    <name evidence="9" type="ORF">STARVERO_02660</name>
</gene>
<reference evidence="9 10" key="1">
    <citation type="submission" date="2019-12" db="EMBL/GenBank/DDBJ databases">
        <authorList>
            <person name="Reyes-Prieto M."/>
        </authorList>
    </citation>
    <scope>NUCLEOTIDE SEQUENCE [LARGE SCALE GENOMIC DNA]</scope>
    <source>
        <strain evidence="9">HF14-78462</strain>
    </source>
</reference>
<feature type="transmembrane region" description="Helical" evidence="7">
    <location>
        <begin position="141"/>
        <end position="161"/>
    </location>
</feature>
<feature type="domain" description="Major facilitator superfamily (MFS) profile" evidence="8">
    <location>
        <begin position="17"/>
        <end position="387"/>
    </location>
</feature>